<comment type="caution">
    <text evidence="1">The sequence shown here is derived from an EMBL/GenBank/DDBJ whole genome shotgun (WGS) entry which is preliminary data.</text>
</comment>
<dbReference type="AlphaFoldDB" id="A0AAP0KIB3"/>
<dbReference type="EMBL" id="JBBNAE010000001">
    <property type="protein sequence ID" value="KAK9153081.1"/>
    <property type="molecule type" value="Genomic_DNA"/>
</dbReference>
<gene>
    <name evidence="1" type="ORF">Sjap_000561</name>
</gene>
<name>A0AAP0KIB3_9MAGN</name>
<sequence length="109" mass="12543">MDRIVKVTRLSEEDHWMVMEMGICVRVRKSQMTHKGSHSKGWVSLNSRAKWSINLYILYIYKMMERNPSNHFLLQLSPPPTLPSPSLHLDLLSSLDLTTTATLLFSPTS</sequence>
<reference evidence="1 2" key="1">
    <citation type="submission" date="2024-01" db="EMBL/GenBank/DDBJ databases">
        <title>Genome assemblies of Stephania.</title>
        <authorList>
            <person name="Yang L."/>
        </authorList>
    </citation>
    <scope>NUCLEOTIDE SEQUENCE [LARGE SCALE GENOMIC DNA]</scope>
    <source>
        <strain evidence="1">QJT</strain>
        <tissue evidence="1">Leaf</tissue>
    </source>
</reference>
<keyword evidence="2" id="KW-1185">Reference proteome</keyword>
<accession>A0AAP0KIB3</accession>
<evidence type="ECO:0000313" key="1">
    <source>
        <dbReference type="EMBL" id="KAK9153081.1"/>
    </source>
</evidence>
<proteinExistence type="predicted"/>
<dbReference type="Proteomes" id="UP001417504">
    <property type="component" value="Unassembled WGS sequence"/>
</dbReference>
<organism evidence="1 2">
    <name type="scientific">Stephania japonica</name>
    <dbReference type="NCBI Taxonomy" id="461633"/>
    <lineage>
        <taxon>Eukaryota</taxon>
        <taxon>Viridiplantae</taxon>
        <taxon>Streptophyta</taxon>
        <taxon>Embryophyta</taxon>
        <taxon>Tracheophyta</taxon>
        <taxon>Spermatophyta</taxon>
        <taxon>Magnoliopsida</taxon>
        <taxon>Ranunculales</taxon>
        <taxon>Menispermaceae</taxon>
        <taxon>Menispermoideae</taxon>
        <taxon>Cissampelideae</taxon>
        <taxon>Stephania</taxon>
    </lineage>
</organism>
<protein>
    <submittedName>
        <fullName evidence="1">Uncharacterized protein</fullName>
    </submittedName>
</protein>
<evidence type="ECO:0000313" key="2">
    <source>
        <dbReference type="Proteomes" id="UP001417504"/>
    </source>
</evidence>